<dbReference type="Gene3D" id="3.40.50.1820">
    <property type="entry name" value="alpha/beta hydrolase"/>
    <property type="match status" value="1"/>
</dbReference>
<dbReference type="NCBIfam" id="TIGR02464">
    <property type="entry name" value="ribofla_fusion"/>
    <property type="match status" value="1"/>
</dbReference>
<evidence type="ECO:0000256" key="38">
    <source>
        <dbReference type="ARBA" id="ARBA00048691"/>
    </source>
</evidence>
<dbReference type="SMART" id="SM00827">
    <property type="entry name" value="PKS_AT"/>
    <property type="match status" value="2"/>
</dbReference>
<dbReference type="Pfam" id="PF00550">
    <property type="entry name" value="PP-binding"/>
    <property type="match status" value="3"/>
</dbReference>
<comment type="catalytic activity">
    <reaction evidence="24">
        <text>tetradecanoyl-[ACP] + malonyl-[ACP] + H(+) = 3-oxohexadecanoyl-[ACP] + holo-[ACP] + CO2</text>
        <dbReference type="Rhea" id="RHEA:41900"/>
        <dbReference type="Rhea" id="RHEA-COMP:9623"/>
        <dbReference type="Rhea" id="RHEA-COMP:9648"/>
        <dbReference type="Rhea" id="RHEA-COMP:9649"/>
        <dbReference type="Rhea" id="RHEA-COMP:9685"/>
        <dbReference type="ChEBI" id="CHEBI:15378"/>
        <dbReference type="ChEBI" id="CHEBI:16526"/>
        <dbReference type="ChEBI" id="CHEBI:64479"/>
        <dbReference type="ChEBI" id="CHEBI:78449"/>
        <dbReference type="ChEBI" id="CHEBI:78477"/>
        <dbReference type="ChEBI" id="CHEBI:78478"/>
    </reaction>
    <physiologicalReaction direction="left-to-right" evidence="24">
        <dbReference type="Rhea" id="RHEA:41901"/>
    </physiologicalReaction>
</comment>
<evidence type="ECO:0000256" key="31">
    <source>
        <dbReference type="ARBA" id="ARBA00048051"/>
    </source>
</evidence>
<comment type="catalytic activity">
    <reaction evidence="22">
        <text>a (3R)-hydroxyacyl-[ACP] + NADP(+) = a 3-oxoacyl-[ACP] + NADPH + H(+)</text>
        <dbReference type="Rhea" id="RHEA:17397"/>
        <dbReference type="Rhea" id="RHEA-COMP:9916"/>
        <dbReference type="Rhea" id="RHEA-COMP:9945"/>
        <dbReference type="ChEBI" id="CHEBI:15378"/>
        <dbReference type="ChEBI" id="CHEBI:57783"/>
        <dbReference type="ChEBI" id="CHEBI:58349"/>
        <dbReference type="ChEBI" id="CHEBI:78776"/>
        <dbReference type="ChEBI" id="CHEBI:78827"/>
        <dbReference type="EC" id="1.1.1.100"/>
    </reaction>
    <physiologicalReaction direction="right-to-left" evidence="22">
        <dbReference type="Rhea" id="RHEA:17399"/>
    </physiologicalReaction>
</comment>
<evidence type="ECO:0000256" key="5">
    <source>
        <dbReference type="ARBA" id="ARBA00022737"/>
    </source>
</evidence>
<dbReference type="CDD" id="cd05931">
    <property type="entry name" value="FAAL"/>
    <property type="match status" value="1"/>
</dbReference>
<comment type="catalytic activity">
    <reaction evidence="33">
        <text>tetradecanoyl-[ACP] + H2O = tetradecanoate + holo-[ACP] + H(+)</text>
        <dbReference type="Rhea" id="RHEA:30123"/>
        <dbReference type="Rhea" id="RHEA-COMP:9648"/>
        <dbReference type="Rhea" id="RHEA-COMP:9685"/>
        <dbReference type="ChEBI" id="CHEBI:15377"/>
        <dbReference type="ChEBI" id="CHEBI:15378"/>
        <dbReference type="ChEBI" id="CHEBI:30807"/>
        <dbReference type="ChEBI" id="CHEBI:64479"/>
        <dbReference type="ChEBI" id="CHEBI:78477"/>
        <dbReference type="EC" id="3.1.2.14"/>
    </reaction>
    <physiologicalReaction direction="left-to-right" evidence="33">
        <dbReference type="Rhea" id="RHEA:30124"/>
    </physiologicalReaction>
</comment>
<evidence type="ECO:0000256" key="19">
    <source>
        <dbReference type="ARBA" id="ARBA00023442"/>
    </source>
</evidence>
<comment type="catalytic activity">
    <reaction evidence="38">
        <text>holo-[ACP] + acetyl-CoA = acetyl-[ACP] + CoA</text>
        <dbReference type="Rhea" id="RHEA:41788"/>
        <dbReference type="Rhea" id="RHEA-COMP:9621"/>
        <dbReference type="Rhea" id="RHEA-COMP:9685"/>
        <dbReference type="ChEBI" id="CHEBI:57287"/>
        <dbReference type="ChEBI" id="CHEBI:57288"/>
        <dbReference type="ChEBI" id="CHEBI:64479"/>
        <dbReference type="ChEBI" id="CHEBI:78446"/>
        <dbReference type="EC" id="2.3.1.38"/>
    </reaction>
    <physiologicalReaction direction="left-to-right" evidence="38">
        <dbReference type="Rhea" id="RHEA:41789"/>
    </physiologicalReaction>
</comment>
<evidence type="ECO:0000256" key="28">
    <source>
        <dbReference type="ARBA" id="ARBA00047897"/>
    </source>
</evidence>
<dbReference type="PROSITE" id="PS50075">
    <property type="entry name" value="CARRIER"/>
    <property type="match status" value="3"/>
</dbReference>
<comment type="catalytic activity">
    <reaction evidence="12">
        <text>(3R)-hydroxyhexanoyl-[ACP] = (2E)-hexenoyl-[ACP] + H2O</text>
        <dbReference type="Rhea" id="RHEA:41828"/>
        <dbReference type="Rhea" id="RHEA-COMP:9630"/>
        <dbReference type="Rhea" id="RHEA-COMP:9631"/>
        <dbReference type="ChEBI" id="CHEBI:15377"/>
        <dbReference type="ChEBI" id="CHEBI:78457"/>
        <dbReference type="ChEBI" id="CHEBI:78458"/>
    </reaction>
    <physiologicalReaction direction="left-to-right" evidence="12">
        <dbReference type="Rhea" id="RHEA:41829"/>
    </physiologicalReaction>
</comment>
<keyword evidence="6" id="KW-0702">S-nitrosylation</keyword>
<dbReference type="Gene3D" id="3.30.300.30">
    <property type="match status" value="1"/>
</dbReference>
<keyword evidence="7" id="KW-0663">Pyridoxal phosphate</keyword>
<evidence type="ECO:0000256" key="24">
    <source>
        <dbReference type="ARBA" id="ARBA00047451"/>
    </source>
</evidence>
<evidence type="ECO:0000256" key="40">
    <source>
        <dbReference type="ARBA" id="ARBA00048935"/>
    </source>
</evidence>
<comment type="catalytic activity">
    <reaction evidence="27">
        <text>(2E)-hexadecenoyl-[ACP] + NADPH + H(+) = hexadecanoyl-[ACP] + NADP(+)</text>
        <dbReference type="Rhea" id="RHEA:41912"/>
        <dbReference type="Rhea" id="RHEA-COMP:9651"/>
        <dbReference type="Rhea" id="RHEA-COMP:9652"/>
        <dbReference type="ChEBI" id="CHEBI:15378"/>
        <dbReference type="ChEBI" id="CHEBI:57783"/>
        <dbReference type="ChEBI" id="CHEBI:58349"/>
        <dbReference type="ChEBI" id="CHEBI:78481"/>
        <dbReference type="ChEBI" id="CHEBI:78483"/>
    </reaction>
    <physiologicalReaction direction="left-to-right" evidence="27">
        <dbReference type="Rhea" id="RHEA:41913"/>
    </physiologicalReaction>
</comment>
<feature type="domain" description="Carrier" evidence="52">
    <location>
        <begin position="2333"/>
        <end position="2407"/>
    </location>
</feature>
<dbReference type="Proteomes" id="UP001141327">
    <property type="component" value="Unassembled WGS sequence"/>
</dbReference>
<name>A0ABQ8UUU9_9EUKA</name>
<evidence type="ECO:0000256" key="20">
    <source>
        <dbReference type="ARBA" id="ARBA00047300"/>
    </source>
</evidence>
<evidence type="ECO:0000256" key="42">
    <source>
        <dbReference type="ARBA" id="ARBA00049109"/>
    </source>
</evidence>
<evidence type="ECO:0000256" key="3">
    <source>
        <dbReference type="ARBA" id="ARBA00022553"/>
    </source>
</evidence>
<dbReference type="InterPro" id="IPR049900">
    <property type="entry name" value="PKS_mFAS_DH"/>
</dbReference>
<comment type="catalytic activity">
    <reaction evidence="10">
        <text>(3R)-hydroxyoctanoyl-[ACP] = (2E)-octenoyl-[ACP] + H2O</text>
        <dbReference type="Rhea" id="RHEA:41844"/>
        <dbReference type="Rhea" id="RHEA-COMP:9634"/>
        <dbReference type="Rhea" id="RHEA-COMP:9635"/>
        <dbReference type="ChEBI" id="CHEBI:15377"/>
        <dbReference type="ChEBI" id="CHEBI:78461"/>
        <dbReference type="ChEBI" id="CHEBI:78462"/>
    </reaction>
    <physiologicalReaction direction="left-to-right" evidence="10">
        <dbReference type="Rhea" id="RHEA:41845"/>
    </physiologicalReaction>
</comment>
<evidence type="ECO:0000256" key="43">
    <source>
        <dbReference type="ARBA" id="ARBA00049171"/>
    </source>
</evidence>
<keyword evidence="5" id="KW-0677">Repeat</keyword>
<evidence type="ECO:0000256" key="15">
    <source>
        <dbReference type="ARBA" id="ARBA00023398"/>
    </source>
</evidence>
<dbReference type="Gene3D" id="3.10.129.110">
    <property type="entry name" value="Polyketide synthase dehydratase"/>
    <property type="match status" value="1"/>
</dbReference>
<dbReference type="PROSITE" id="PS52019">
    <property type="entry name" value="PKS_MFAS_DH"/>
    <property type="match status" value="1"/>
</dbReference>
<dbReference type="SUPFAM" id="SSF52047">
    <property type="entry name" value="RNI-like"/>
    <property type="match status" value="1"/>
</dbReference>
<comment type="catalytic activity">
    <reaction evidence="42">
        <text>decanoyl-[ACP] + malonyl-[ACP] + H(+) = 3-oxododecanoyl-[ACP] + holo-[ACP] + CO2</text>
        <dbReference type="Rhea" id="RHEA:41868"/>
        <dbReference type="Rhea" id="RHEA-COMP:9623"/>
        <dbReference type="Rhea" id="RHEA-COMP:9640"/>
        <dbReference type="Rhea" id="RHEA-COMP:9641"/>
        <dbReference type="Rhea" id="RHEA-COMP:9685"/>
        <dbReference type="ChEBI" id="CHEBI:15378"/>
        <dbReference type="ChEBI" id="CHEBI:16526"/>
        <dbReference type="ChEBI" id="CHEBI:64479"/>
        <dbReference type="ChEBI" id="CHEBI:78449"/>
        <dbReference type="ChEBI" id="CHEBI:78468"/>
        <dbReference type="ChEBI" id="CHEBI:78469"/>
    </reaction>
    <physiologicalReaction direction="left-to-right" evidence="42">
        <dbReference type="Rhea" id="RHEA:41869"/>
    </physiologicalReaction>
</comment>
<feature type="domain" description="Carrier" evidence="52">
    <location>
        <begin position="630"/>
        <end position="708"/>
    </location>
</feature>
<dbReference type="InterPro" id="IPR049551">
    <property type="entry name" value="PKS_DH_C"/>
</dbReference>
<evidence type="ECO:0000259" key="52">
    <source>
        <dbReference type="PROSITE" id="PS50075"/>
    </source>
</evidence>
<dbReference type="Gene3D" id="1.10.357.40">
    <property type="entry name" value="YbiA-like"/>
    <property type="match status" value="1"/>
</dbReference>
<evidence type="ECO:0000256" key="27">
    <source>
        <dbReference type="ARBA" id="ARBA00047810"/>
    </source>
</evidence>
<dbReference type="Gene3D" id="3.90.180.10">
    <property type="entry name" value="Medium-chain alcohol dehydrogenases, catalytic domain"/>
    <property type="match status" value="1"/>
</dbReference>
<dbReference type="InterPro" id="IPR042104">
    <property type="entry name" value="PKS_dehydratase_sf"/>
</dbReference>
<dbReference type="InterPro" id="IPR020807">
    <property type="entry name" value="PKS_DH"/>
</dbReference>
<comment type="catalytic activity">
    <reaction evidence="43">
        <text>(2E)-tetradecenoyl-[ACP] + NADPH + H(+) = tetradecanoyl-[ACP] + NADP(+)</text>
        <dbReference type="Rhea" id="RHEA:41896"/>
        <dbReference type="Rhea" id="RHEA-COMP:9647"/>
        <dbReference type="Rhea" id="RHEA-COMP:9648"/>
        <dbReference type="ChEBI" id="CHEBI:15378"/>
        <dbReference type="ChEBI" id="CHEBI:57783"/>
        <dbReference type="ChEBI" id="CHEBI:58349"/>
        <dbReference type="ChEBI" id="CHEBI:78475"/>
        <dbReference type="ChEBI" id="CHEBI:78477"/>
    </reaction>
    <physiologicalReaction direction="left-to-right" evidence="43">
        <dbReference type="Rhea" id="RHEA:41897"/>
    </physiologicalReaction>
</comment>
<evidence type="ECO:0000256" key="39">
    <source>
        <dbReference type="ARBA" id="ARBA00048704"/>
    </source>
</evidence>
<keyword evidence="4" id="KW-0808">Transferase</keyword>
<evidence type="ECO:0000256" key="50">
    <source>
        <dbReference type="PROSITE-ProRule" id="PRU01363"/>
    </source>
</evidence>
<dbReference type="SUPFAM" id="SSF143990">
    <property type="entry name" value="YbiA-like"/>
    <property type="match status" value="1"/>
</dbReference>
<evidence type="ECO:0000259" key="53">
    <source>
        <dbReference type="PROSITE" id="PS52004"/>
    </source>
</evidence>
<dbReference type="InterPro" id="IPR032675">
    <property type="entry name" value="LRR_dom_sf"/>
</dbReference>
<dbReference type="Pfam" id="PF08659">
    <property type="entry name" value="KR"/>
    <property type="match status" value="2"/>
</dbReference>
<dbReference type="InterPro" id="IPR032821">
    <property type="entry name" value="PKS_assoc"/>
</dbReference>
<comment type="catalytic activity">
    <reaction evidence="18">
        <text>(3R)-hydroxybutanoyl-[ACP] = (2E)-butenoyl-[ACP] + H2O</text>
        <dbReference type="Rhea" id="RHEA:41808"/>
        <dbReference type="Rhea" id="RHEA-COMP:9626"/>
        <dbReference type="Rhea" id="RHEA-COMP:9627"/>
        <dbReference type="ChEBI" id="CHEBI:15377"/>
        <dbReference type="ChEBI" id="CHEBI:78451"/>
        <dbReference type="ChEBI" id="CHEBI:78453"/>
    </reaction>
    <physiologicalReaction direction="left-to-right" evidence="18">
        <dbReference type="Rhea" id="RHEA:41809"/>
    </physiologicalReaction>
</comment>
<dbReference type="InterPro" id="IPR006162">
    <property type="entry name" value="Ppantetheine_attach_site"/>
</dbReference>
<evidence type="ECO:0000256" key="4">
    <source>
        <dbReference type="ARBA" id="ARBA00022679"/>
    </source>
</evidence>
<dbReference type="InterPro" id="IPR016035">
    <property type="entry name" value="Acyl_Trfase/lysoPLipase"/>
</dbReference>
<dbReference type="InterPro" id="IPR016039">
    <property type="entry name" value="Thiolase-like"/>
</dbReference>
<comment type="catalytic activity">
    <reaction evidence="25">
        <text>(2E)-butenoyl-[ACP] + NADPH + H(+) = butanoyl-[ACP] + NADP(+)</text>
        <dbReference type="Rhea" id="RHEA:41812"/>
        <dbReference type="Rhea" id="RHEA-COMP:9627"/>
        <dbReference type="Rhea" id="RHEA-COMP:9628"/>
        <dbReference type="ChEBI" id="CHEBI:15378"/>
        <dbReference type="ChEBI" id="CHEBI:57783"/>
        <dbReference type="ChEBI" id="CHEBI:58349"/>
        <dbReference type="ChEBI" id="CHEBI:78453"/>
        <dbReference type="ChEBI" id="CHEBI:78454"/>
    </reaction>
    <physiologicalReaction direction="left-to-right" evidence="25">
        <dbReference type="Rhea" id="RHEA:41813"/>
    </physiologicalReaction>
</comment>
<dbReference type="InterPro" id="IPR020841">
    <property type="entry name" value="PKS_Beta-ketoAc_synthase_dom"/>
</dbReference>
<dbReference type="Pfam" id="PF16197">
    <property type="entry name" value="KAsynt_C_assoc"/>
    <property type="match status" value="2"/>
</dbReference>
<dbReference type="InterPro" id="IPR014031">
    <property type="entry name" value="Ketoacyl_synth_C"/>
</dbReference>
<evidence type="ECO:0000256" key="7">
    <source>
        <dbReference type="ARBA" id="ARBA00022898"/>
    </source>
</evidence>
<evidence type="ECO:0000256" key="26">
    <source>
        <dbReference type="ARBA" id="ARBA00047578"/>
    </source>
</evidence>
<evidence type="ECO:0000256" key="2">
    <source>
        <dbReference type="ARBA" id="ARBA00022450"/>
    </source>
</evidence>
<dbReference type="InterPro" id="IPR049552">
    <property type="entry name" value="PKS_DH_N"/>
</dbReference>
<comment type="catalytic activity">
    <reaction evidence="15">
        <text>(3R)-hydroxytetradecanoyl-[ACP] = (2E)-tetradecenoyl-[ACP] + H2O</text>
        <dbReference type="Rhea" id="RHEA:41892"/>
        <dbReference type="Rhea" id="RHEA-COMP:9646"/>
        <dbReference type="Rhea" id="RHEA-COMP:9647"/>
        <dbReference type="ChEBI" id="CHEBI:15377"/>
        <dbReference type="ChEBI" id="CHEBI:78474"/>
        <dbReference type="ChEBI" id="CHEBI:78475"/>
    </reaction>
    <physiologicalReaction direction="left-to-right" evidence="15">
        <dbReference type="Rhea" id="RHEA:41893"/>
    </physiologicalReaction>
</comment>
<comment type="pathway">
    <text evidence="1">Lipid metabolism.</text>
</comment>
<dbReference type="CDD" id="cd05195">
    <property type="entry name" value="enoyl_red"/>
    <property type="match status" value="1"/>
</dbReference>
<dbReference type="SUPFAM" id="SSF47336">
    <property type="entry name" value="ACP-like"/>
    <property type="match status" value="3"/>
</dbReference>
<feature type="region of interest" description="Disordered" evidence="51">
    <location>
        <begin position="597"/>
        <end position="633"/>
    </location>
</feature>
<evidence type="ECO:0000259" key="54">
    <source>
        <dbReference type="PROSITE" id="PS52019"/>
    </source>
</evidence>
<evidence type="ECO:0000256" key="37">
    <source>
        <dbReference type="ARBA" id="ARBA00048650"/>
    </source>
</evidence>
<dbReference type="SUPFAM" id="SSF53474">
    <property type="entry name" value="alpha/beta-Hydrolases"/>
    <property type="match status" value="1"/>
</dbReference>
<comment type="catalytic activity">
    <reaction evidence="37">
        <text>a 2,3-saturated acyl-[ACP] + NADP(+) = a (2E)-enoyl-[ACP] + NADPH + H(+)</text>
        <dbReference type="Rhea" id="RHEA:22564"/>
        <dbReference type="Rhea" id="RHEA-COMP:9925"/>
        <dbReference type="Rhea" id="RHEA-COMP:9926"/>
        <dbReference type="ChEBI" id="CHEBI:15378"/>
        <dbReference type="ChEBI" id="CHEBI:57783"/>
        <dbReference type="ChEBI" id="CHEBI:58349"/>
        <dbReference type="ChEBI" id="CHEBI:78784"/>
        <dbReference type="ChEBI" id="CHEBI:78785"/>
        <dbReference type="EC" id="1.3.1.39"/>
    </reaction>
    <physiologicalReaction direction="right-to-left" evidence="37">
        <dbReference type="Rhea" id="RHEA:22566"/>
    </physiologicalReaction>
</comment>
<organism evidence="55 56">
    <name type="scientific">Paratrimastix pyriformis</name>
    <dbReference type="NCBI Taxonomy" id="342808"/>
    <lineage>
        <taxon>Eukaryota</taxon>
        <taxon>Metamonada</taxon>
        <taxon>Preaxostyla</taxon>
        <taxon>Paratrimastigidae</taxon>
        <taxon>Paratrimastix</taxon>
    </lineage>
</organism>
<dbReference type="PROSITE" id="PS00012">
    <property type="entry name" value="PHOSPHOPANTETHEINE"/>
    <property type="match status" value="1"/>
</dbReference>
<comment type="catalytic activity">
    <reaction evidence="11">
        <text>(3R)-hydroxydodecanoyl-[ACP] = (2E)-dodecenoyl-[ACP] + H2O</text>
        <dbReference type="Rhea" id="RHEA:41876"/>
        <dbReference type="Rhea" id="RHEA-COMP:9642"/>
        <dbReference type="Rhea" id="RHEA-COMP:9643"/>
        <dbReference type="ChEBI" id="CHEBI:15377"/>
        <dbReference type="ChEBI" id="CHEBI:78470"/>
        <dbReference type="ChEBI" id="CHEBI:78472"/>
    </reaction>
    <physiologicalReaction direction="left-to-right" evidence="11">
        <dbReference type="Rhea" id="RHEA:41877"/>
    </physiologicalReaction>
</comment>
<feature type="domain" description="Ketosynthase family 3 (KS3)" evidence="53">
    <location>
        <begin position="2427"/>
        <end position="2855"/>
    </location>
</feature>
<evidence type="ECO:0000256" key="6">
    <source>
        <dbReference type="ARBA" id="ARBA00022799"/>
    </source>
</evidence>
<dbReference type="InterPro" id="IPR014043">
    <property type="entry name" value="Acyl_transferase_dom"/>
</dbReference>
<evidence type="ECO:0000256" key="11">
    <source>
        <dbReference type="ARBA" id="ARBA00023351"/>
    </source>
</evidence>
<evidence type="ECO:0000313" key="56">
    <source>
        <dbReference type="Proteomes" id="UP001141327"/>
    </source>
</evidence>
<comment type="catalytic activity">
    <reaction evidence="28">
        <text>(2E)-hexenoyl-[ACP] + NADPH + H(+) = hexanoyl-[ACP] + NADP(+)</text>
        <dbReference type="Rhea" id="RHEA:41832"/>
        <dbReference type="Rhea" id="RHEA-COMP:9631"/>
        <dbReference type="Rhea" id="RHEA-COMP:9632"/>
        <dbReference type="ChEBI" id="CHEBI:15378"/>
        <dbReference type="ChEBI" id="CHEBI:57783"/>
        <dbReference type="ChEBI" id="CHEBI:58349"/>
        <dbReference type="ChEBI" id="CHEBI:78458"/>
        <dbReference type="ChEBI" id="CHEBI:78459"/>
    </reaction>
    <physiologicalReaction direction="left-to-right" evidence="28">
        <dbReference type="Rhea" id="RHEA:41833"/>
    </physiologicalReaction>
</comment>
<dbReference type="Gene3D" id="3.80.10.10">
    <property type="entry name" value="Ribonuclease Inhibitor"/>
    <property type="match status" value="1"/>
</dbReference>
<comment type="catalytic activity">
    <reaction evidence="39">
        <text>hexadecanoyl-[ACP] + H2O = hexadecanoate + holo-[ACP] + H(+)</text>
        <dbReference type="Rhea" id="RHEA:41932"/>
        <dbReference type="Rhea" id="RHEA-COMP:9652"/>
        <dbReference type="Rhea" id="RHEA-COMP:9685"/>
        <dbReference type="ChEBI" id="CHEBI:7896"/>
        <dbReference type="ChEBI" id="CHEBI:15377"/>
        <dbReference type="ChEBI" id="CHEBI:15378"/>
        <dbReference type="ChEBI" id="CHEBI:64479"/>
        <dbReference type="ChEBI" id="CHEBI:78483"/>
        <dbReference type="EC" id="3.1.2.14"/>
    </reaction>
    <physiologicalReaction direction="left-to-right" evidence="39">
        <dbReference type="Rhea" id="RHEA:41933"/>
    </physiologicalReaction>
</comment>
<evidence type="ECO:0000256" key="51">
    <source>
        <dbReference type="SAM" id="MobiDB-lite"/>
    </source>
</evidence>
<dbReference type="Pfam" id="PF14765">
    <property type="entry name" value="PS-DH"/>
    <property type="match status" value="1"/>
</dbReference>
<dbReference type="SMART" id="SM00829">
    <property type="entry name" value="PKS_ER"/>
    <property type="match status" value="1"/>
</dbReference>
<dbReference type="InterPro" id="IPR001227">
    <property type="entry name" value="Ac_transferase_dom_sf"/>
</dbReference>
<dbReference type="Pfam" id="PF00975">
    <property type="entry name" value="Thioesterase"/>
    <property type="match status" value="1"/>
</dbReference>
<evidence type="ECO:0000256" key="8">
    <source>
        <dbReference type="ARBA" id="ARBA00023239"/>
    </source>
</evidence>
<evidence type="ECO:0000256" key="32">
    <source>
        <dbReference type="ARBA" id="ARBA00048281"/>
    </source>
</evidence>
<evidence type="ECO:0000256" key="12">
    <source>
        <dbReference type="ARBA" id="ARBA00023373"/>
    </source>
</evidence>
<dbReference type="InterPro" id="IPR037238">
    <property type="entry name" value="YbiA-like_sf"/>
</dbReference>
<comment type="catalytic activity">
    <reaction evidence="31">
        <text>hexadecanoyl-[ACP] + malonyl-[ACP] + H(+) = 3-oxooctadecanoyl-[ACP] + holo-[ACP] + CO2</text>
        <dbReference type="Rhea" id="RHEA:41916"/>
        <dbReference type="Rhea" id="RHEA-COMP:9623"/>
        <dbReference type="Rhea" id="RHEA-COMP:9652"/>
        <dbReference type="Rhea" id="RHEA-COMP:9653"/>
        <dbReference type="Rhea" id="RHEA-COMP:9685"/>
        <dbReference type="ChEBI" id="CHEBI:15378"/>
        <dbReference type="ChEBI" id="CHEBI:16526"/>
        <dbReference type="ChEBI" id="CHEBI:64479"/>
        <dbReference type="ChEBI" id="CHEBI:78449"/>
        <dbReference type="ChEBI" id="CHEBI:78483"/>
        <dbReference type="ChEBI" id="CHEBI:78487"/>
    </reaction>
    <physiologicalReaction direction="left-to-right" evidence="31">
        <dbReference type="Rhea" id="RHEA:41917"/>
    </physiologicalReaction>
</comment>
<evidence type="ECO:0000256" key="34">
    <source>
        <dbReference type="ARBA" id="ARBA00048420"/>
    </source>
</evidence>
<evidence type="ECO:0000256" key="10">
    <source>
        <dbReference type="ARBA" id="ARBA00023332"/>
    </source>
</evidence>
<sequence length="6229" mass="671953">MAHGIKKSWELVEPSIWKCTNFIDILIERARLTGDNKALTFLIDGERLGPSITFRELDHQARIVGATLQKLKCQSRPALMLYPFEGLDFPIAYFGVLYSGAIAVPTFPPDPSRLARTLARFAVIVNDAKAPVILTTRWVHSMLQPYLKAFKDVAGLHWVLTDTLDPEVAKDWVHPHPSPNNIAFLQYTSGSTGSPKGVIVSHGNLVENEKMICEAFQHHGHRSVLCWLPLYHDMGLIGSVLQPVWAGSHTYLMAPTAFLKKPYRWVKAISDLRISASGGPNFGYDLVMRKTTPEQRRLLDLSSLDLLYCGSEPIHPSVVNRFFQTFSECGLPRNCFAPCYGLAEATLMVTCQIMERVPRVLTLNGDSLERNESDVLYYPATEEGSNVKFLMTAGVPWGTETVLCVDPATMTRVPDGAVGEIWVNGAHVAKGYWGKAYLAGTHEGPFMRTGDLGFFQDGELFITGRLKDLIIIAGRNIYPQDLERSAEHSNEHMKHGCSAAFPLDGEASDRIGYIGEINVHDPTPDQCTALIQAIVEAVSSENEVRLDGVVLIRERTIFKTTSGKIQRRDCKKAYLKLREGQEVDTLDILTIWREGQPMSQHSMANSPPPPSPPLCVPMGSPPPQSPPTGEKERSLRQFLVQKMAEKTGRPEAEVGVEENFASFGVDSKDALIMVGELEDFLGGQKLPDSLLYEHPTIAQLARFLAGGDELTQQLAMGTVGMVPPSSLDGQCPTLADSEAIAIVGLACRFPGATDARAYWQLLTQGGDAIRRVPAVRWDADAFYDPTPATPGRMNTVMGGFLADEIWDQWDYKYFGVSKMEASRVDPQQRHLLEVAVEALEDAGMPEESLRGSPTGVFVGISNTDYGTLSAHPGMLFRSDAYASTGSALSIAANRISYTFDLHGPSMQTDGIPTVPFKKPHLAPLPCLALTRQAVDTACSSSLVAIDAACNALRRGACSMALAGGVNMILAPTIHVNLAQVWLGLHVPPVTSPSLVGKKPITTNASISPADLHPPSDFSHRSLTRPAPPAPRAQLGFLSPDGHCKTFDSEANGFVRSEGCGLVVLKPLSQARRDRDRIYATVRASGVNQDGRTNGLTAPNIHAQEALVRQVCALGHVPPASVQYVEAHGTGTKLGDPIEARALSAALRVPGLVSADGSVVLGAATEAAPLLLGSAKSNIGHCESAAGVAALIKLALSMWHRQLPPMVHYRKPNPGIDMEALRLKVVQELMPWPAQAEWGRIGGVSSFGFGGTNAHMLLQEVPQSEEAAPRPAAHPSKRIPRLVPFSARSRAALEATVRQFRALVADHLVEGDADTAAPADSFTLKELSHVCTDRRTLTHPERAIFVAADKATLLAQMDAYLAAPGSPMGPKGGAVVAGTPLKNPGAGLVFVYTGQGTHWAQMGAQLAQRDCAYQRTLEHISGLAVGLAGFSICEEISKEAAHSRLGETRVGQPCLFAMQVALTQQLREWGICPSAVVGHSLGEITAAHVAGALSLEDAIKLVVHRGRCMQKASTTVPGGRMVAAECSLEKAQTILGTLAAPLQERITVASYNTPTSVVFSGMADAMDPVVEALAAESLWHREMRVETAFHTRFMQPAAEELESLIGDVVAVATRYDCPMISTVTGDAIHGEELTPKYWARQILSRVNFCPAVQSLMKGGYTNFVEVGPHPALSQYLPKCAEGCVGEDAKAVPPTVSTIPTLVREQNDCQSIYTTLAQLHVRGLLAAPLSTLVRTYRRLAGLTPGMLYLLNNQPHYPWQHERCWLEGMSTELLREAAQRGVVAKPALEVDHFYESAWTAQALPGGPLTASSPLAGTLVVLQPTQWADTVRADLLALAGSVVERVVMVTQGPAYQQVAPDQIVCPPTAEDFGRLWKDLAGPVRGVVFGWGLGCPSLTAATDPAAQSPAVLLHSLVQSLAKQTPALVPMMVVTAATQLVPGCPLPAEPSALHLAPLWGFAGVVGQEFPTVPVVLADLGADTCPDPAERQALTREVTALLIRPTADDQVVLRGARRLVARMQRSTATSLTADELRTAELASEALPARSPLALEAAEPGDCYLITGGLGGFALQWAHMLYRSGARHLVLADVRAPTNTPPPAYESLCKLEGLRVDTLVSDLSSPTALQEQLDGLAPGLRVRGIYHTAGLLDRKLVLMNSPEAVARVLRPKVQGAWTLHQLAAHHPVRHFVLWSSFGSVVPSEGESSYAAGNAFLDAFAQWRAAQGLPVLCMNWGVIGGAGLIARQGPEVLKMMNEGGMGVTPITKACTVLAQMLAKRPAAPTQRCMFRLDWSRWMRHHEAQARCARFGLVYSPEAVEITAPAVPGATAAERKAAALSNEALLQWLLGTVAEHLNVDPASLDPEAELQKYGLDSMAVVSISNALSAHLQQPVSPTVLYSYPTLRLLVDHFVPPTAEAGAAQPAAGLSLSPQQADEPIAIVGMSCRYPGGIRSTQDFWNTLCQGRDCVTEVPPERWSMDLFYDKDPKAPGKSVTKCMGALKDVDLFDPSFWGMTPVEADRMDPQHRLVLECAWEALEDAGVPAPALAQSDTGVYVGISYCDYSLLQTLVPEQVNAYTSTGSALCMTANRLSYLLDLRGPSVAVDSACSSSLSALHLACQAIRTGECGMTIVSGVNTVLTPSGMITLTRTGALSPEGRCKTFDNSANGFVRSEGCGVLVLKRLSQAQRDGDLIHGLVRATGLNQDGKSQGLTAPNGLAQQALLRQVYARAGIDPHAVSYIETHGTGTDLGDPIEVEALIEVLLKGRPDTHPLVLGALKSVIGHTESAAGVAGVIKCTMVLAHGMVPPNLHLEHPNERIPFASYPALEAPTKLTPLKAHPSLAQPVAGVSSFGFGGTNGHIVLQAAPPQAGPAPADAQPPAFLMLPLSARSEPSLRALAAKYRDFIGGAQDLRPADLLTSAGLRRAHHAHRVAFVCPDMAALALALDRFARGQAVLPPRRDKNAPKLDYQVPGITIEPTMQALVGQLGTRTPKVVFAYTGQGAQWVGMGRQLIDREPVFREVIAQCDALIREYTPAEAGPWSLLDELQNTDAAKSRLDETQYLQPATFAVEVALTALLRSWGVSPAVVVGHSIGELAAAHVSGALSLADAMRVVVCRSLAMQKARGGKMMAVGLSLARAEQLIAALEAAGTVEKEALCVATYNNPEAVVLSGPAEALRAVDERCARDDVFHKELKVPCAFHSRYMTEAAEALAAALREHPVHAGPTTACTMVSTVTGRPIGGEELTPEYWAAQLRSRVNFCPAIESLVGAGAAGEEEKLKARYVFLEVGPHPHLKPHMEKICGKEHPVGATLVQECPDYFGLLSGVGLLYARGIMPKLALLPGFQGSYVRLPTYAWNYSHHWLPTEMARQFHQDGMEKRAKAAEPAASQALAPAASQIMDISALPMLTQGRLVAHPLLGRRSDFSGGVTSFTQHFHMAHPYHRYIYDHYVIGAVLVPGVTYIEMGLGLSATVRGPGMHTLTNITFDKPQFLGVSDQRLYQTTLVPAPTTAGENVFEVQIHSIAPGDALRQYQAAESAPTPASIASAAAAASPEAAAKTAASGWVHHASMTAHFNRDQWYPQLGAGAPAWDKPVDIEAIKARCPQILMGSEYYDEVFERGLQLRERFRGLQQIWISDHECIGRIDLPRENDPSPFQIHPTMLDSALQAAGASLIFSKILADQRGIFLPVDIERMYFYRRPPTRTVYTHVRLLQSGAHSLLVDLTILAEDGMPVAEIFHFRLKYVDDSGDVEEHIYNQIWKSTPLSEPLPTAPVAAPESPAVAVMCAPAALQSARLRSFLESLTGHSLRVVLMTLGSEWAHQETLPAYTSLPATLQAHLVLRLDEQADFVQAQALLAERYQCQAIVHATALGTGALDVAQSRDQAAEEQALAECRNEGCLACLGLVKAIHQLASPPRLFVVTAGVNPVPARLLLENVAMAVQPAHSALWGLGGTVQTECPLLKCCLVDFSFLGAAHTAAATADPVAVGLETPLHPQETAFFGALLASVLTPAQAALPYPQLKPLLREEVLSLAGDQVYVSRMVRTDKPMVPARSMRLRFGSDEMPWKLHIGTPGNLGTLRPVATGMPVQTPGPHDVLVRVHAAGINFRDVLKALGLYPAEYDETLALGAECSGVVERVGTDVTLVKPGDRVVAMANCCFASHIVADEHFVARFPQRLSMAQAAGILGPFLTAHYSMITVGRLRKGERVLIHAATGGVGLAALQIARRVGAIPFVTAGSPQKRAMLAAAPYNVPEEHIFDSRSLQFLDGVLRATGMRGVDMVLNSLAGELLEQGFGLLAPRGRFVEIGKRDIYENSRVGLRPLAHNCSFHAIALDNLFDECKEEAGELLLEVMGIFEPTDRCPYECIPLTVYPIGQAEEAFRFMSHGRHTGKLVLTMAPEEGAPAELEVRLPPPAVFEGAQFQKGWHVVTGGTGGLGMVLSRFLLQRGATRLALLGINTEEEIRQRWPATAQNLATMRHTCPHIEVIKVDVSSRAELAPVLARLRADAPIVGVYHLAGLTDDELIHKLDRPRFERVVSPKIQGTWNLHVLTLADPLEAFVMFSSVAALLGSPGQANYSSGNAFLNGLARARRAAGMPVSCFNWGPLGKVGMMAANPKLQAQMEQQGVHTITPKQMLWAMRRVMARDLLRSQSKDASLARQEPTTAMVVIEWEKWLRINTVAGQSARFEAVGGGSGMGALSQSARELRERVRAAADEKAKMALISTALRGLVAGVTGLPNTEEAIPLDKPLNELGLDSMVAVELRARMELEIGATIPIVVIIQGGSLEGVAQKVLLQVAPPVKAAGQKEMTEAEKAALEHSSMQQVATLPKDVPALSPVVFVCMAGGTAANYSTLARKLCTKLGRPVWAMENPALFSAMEQYPSLIAMAQAYTAHLKAALPAGPYMLVGHSYGAFVALEMTRMLRAQGTAVSHLTFLDPPAPTVCERLDFSARGGIQLVDIDEESFKGRDSTRRAGAMLLLFRALHCTTQHVLEEPVAIELYMGLTAAMANPQAPKSAWRVFIEAVAKAELVPGLVLDAAPATAMGPEAILKRSVDVITHEIALLHAYKPEVLQTPVNAPALPVLALLAPQNNVPSLKDFLRLESAPEAWTALLRHNLGGALLDGRQPLNLVGCPGDHWSVLTTLADGAVEALAEKCFSPFFFLCARLWFGATTPLASGFPGLSGFPPLAACGFVIPPLRQYFVGVGRRVLCRQLEKTGPPERLDRSMSTVSKLLGGLPVELAELVIHSLEQSSECSARTYATLIALNRDIRSRLRGMARRLSFPRTLRGDDEPLLSDETFAVPVTAIAALVGPCQDRLVELELGPVSGCGAGDAWVMQAFGPNPALRVLRVACDSRISEEALCRILDLATRLDEFRLVSTTPNEFRLHGPGELTPVLSAYPRLAAKLHVDALELPFSMLPTARDCLKAHPGCRELCLPDHPRCPPLHRGSALPALAGPPLVSLTLGRVTATLLHWVLTAADPSALQELDLDLSWDQLDLDKTPVGIPVYAPADLTAYVLRARNSLTRLSLADPPRDLLPAVLAGDGFPHLRHLALLGCPLDAVPFPLESPALDRLESLQLGITCYGGMAMAASGRDLVVRGAHLAHLRLADRHDLGFTAGRVVVDCPQLTTLDLGSIRHLVTLVLRCPRLAALRGLCAEIGRVESDPMPCLTRVTQALTPCAVDWAREASLPATWADRLPVLAPHLAHLWVVTERPADFMDTLCGQLPDLRTLQVWLTPTYGAQLPAKWTVRVGPGLRSLTLGHLETRDPVPRAMRHLILEAPGLRQLALAMFTALQARLTLTGAPGLRDLGMGPQPYPGAIELHPTARLRSLDVRYRGDEVPGKVLAPLIVKHGRHLRSLALDRCDGAPQAGPLYSVLGGGALSELRVLSLQLPQGPRGDPMAVELFHPKLPRLQVLHILRGALRNRPICIRLRTPALELLTGANSTRVHVEWLCKAPNLVASDECVEKGRKKKVLGAPRFELGLFRPQRNVLPLDYAPSRASASLGDISPVTFTGEDPADSLVVLVIGFRLLTFNPSVLSKRSVCRPRYMYRALAASWDVLNIIDCSASFLSYLPTEGDNRIYFYRQEDAYGYFSNFWPSPIFLGGKRWPTTEHYFQAMKFLDPEVQERIRECHTPGEAARMGRRTRALRSDWESVKNDIMEDALWAKFTQHDDMRAKLTATGTAELVEHTHNDSCWADGGDGSGENRLGKLLVKVREGLKAGQTARIVPTPAAPATATR</sequence>
<evidence type="ECO:0000256" key="1">
    <source>
        <dbReference type="ARBA" id="ARBA00005189"/>
    </source>
</evidence>
<feature type="domain" description="PKS/mFAS DH" evidence="54">
    <location>
        <begin position="3405"/>
        <end position="3739"/>
    </location>
</feature>
<dbReference type="CDD" id="cd15457">
    <property type="entry name" value="NADAR"/>
    <property type="match status" value="1"/>
</dbReference>
<dbReference type="SUPFAM" id="SSF53901">
    <property type="entry name" value="Thiolase-like"/>
    <property type="match status" value="2"/>
</dbReference>
<dbReference type="SMART" id="SM00823">
    <property type="entry name" value="PKS_PP"/>
    <property type="match status" value="3"/>
</dbReference>
<evidence type="ECO:0000256" key="29">
    <source>
        <dbReference type="ARBA" id="ARBA00047953"/>
    </source>
</evidence>
<comment type="catalytic activity">
    <reaction evidence="32">
        <text>(2E)-dodecenoyl-[ACP] + NADPH + H(+) = dodecanoyl-[ACP] + NADP(+)</text>
        <dbReference type="Rhea" id="RHEA:41880"/>
        <dbReference type="Rhea" id="RHEA-COMP:9643"/>
        <dbReference type="Rhea" id="RHEA-COMP:9644"/>
        <dbReference type="ChEBI" id="CHEBI:15378"/>
        <dbReference type="ChEBI" id="CHEBI:57783"/>
        <dbReference type="ChEBI" id="CHEBI:58349"/>
        <dbReference type="ChEBI" id="CHEBI:65264"/>
        <dbReference type="ChEBI" id="CHEBI:78472"/>
    </reaction>
    <physiologicalReaction direction="left-to-right" evidence="32">
        <dbReference type="Rhea" id="RHEA:41881"/>
    </physiologicalReaction>
</comment>
<accession>A0ABQ8UUU9</accession>
<comment type="catalytic activity">
    <reaction evidence="35">
        <text>a fatty acyl-[ACP] + malonyl-[ACP] + H(+) = a 3-oxoacyl-[ACP] + holo-[ACP] + CO2</text>
        <dbReference type="Rhea" id="RHEA:22836"/>
        <dbReference type="Rhea" id="RHEA-COMP:9623"/>
        <dbReference type="Rhea" id="RHEA-COMP:9685"/>
        <dbReference type="Rhea" id="RHEA-COMP:9916"/>
        <dbReference type="Rhea" id="RHEA-COMP:14125"/>
        <dbReference type="ChEBI" id="CHEBI:15378"/>
        <dbReference type="ChEBI" id="CHEBI:16526"/>
        <dbReference type="ChEBI" id="CHEBI:64479"/>
        <dbReference type="ChEBI" id="CHEBI:78449"/>
        <dbReference type="ChEBI" id="CHEBI:78776"/>
        <dbReference type="ChEBI" id="CHEBI:138651"/>
        <dbReference type="EC" id="2.3.1.41"/>
    </reaction>
    <physiologicalReaction direction="left-to-right" evidence="35">
        <dbReference type="Rhea" id="RHEA:22837"/>
    </physiologicalReaction>
</comment>
<evidence type="ECO:0000256" key="41">
    <source>
        <dbReference type="ARBA" id="ARBA00049019"/>
    </source>
</evidence>
<dbReference type="EMBL" id="JAPMOS010000007">
    <property type="protein sequence ID" value="KAJ4461522.1"/>
    <property type="molecule type" value="Genomic_DNA"/>
</dbReference>
<feature type="active site" description="Proton donor; for dehydratase activity" evidence="50">
    <location>
        <position position="3652"/>
    </location>
</feature>
<evidence type="ECO:0000256" key="22">
    <source>
        <dbReference type="ARBA" id="ARBA00047400"/>
    </source>
</evidence>
<dbReference type="SUPFAM" id="SSF56801">
    <property type="entry name" value="Acetyl-CoA synthetase-like"/>
    <property type="match status" value="1"/>
</dbReference>
<gene>
    <name evidence="55" type="ORF">PAPYR_2110</name>
</gene>
<comment type="catalytic activity">
    <reaction evidence="34">
        <text>(2E)-octenoyl-[ACP] + NADPH + H(+) = octanoyl-[ACP] + NADP(+)</text>
        <dbReference type="Rhea" id="RHEA:41848"/>
        <dbReference type="Rhea" id="RHEA-COMP:9635"/>
        <dbReference type="Rhea" id="RHEA-COMP:9636"/>
        <dbReference type="ChEBI" id="CHEBI:15378"/>
        <dbReference type="ChEBI" id="CHEBI:57783"/>
        <dbReference type="ChEBI" id="CHEBI:58349"/>
        <dbReference type="ChEBI" id="CHEBI:78462"/>
        <dbReference type="ChEBI" id="CHEBI:78463"/>
    </reaction>
    <physiologicalReaction direction="left-to-right" evidence="34">
        <dbReference type="Rhea" id="RHEA:41849"/>
    </physiologicalReaction>
</comment>
<dbReference type="PANTHER" id="PTHR43775:SF37">
    <property type="entry name" value="SI:DKEY-61P9.11"/>
    <property type="match status" value="1"/>
</dbReference>
<dbReference type="InterPro" id="IPR057326">
    <property type="entry name" value="KR_dom"/>
</dbReference>
<dbReference type="PROSITE" id="PS00455">
    <property type="entry name" value="AMP_BINDING"/>
    <property type="match status" value="1"/>
</dbReference>
<comment type="catalytic activity">
    <reaction evidence="21">
        <text>hexanoyl-[ACP] + malonyl-[ACP] + H(+) = 3-oxooctanoyl-[ACP] + holo-[ACP] + CO2</text>
        <dbReference type="Rhea" id="RHEA:41836"/>
        <dbReference type="Rhea" id="RHEA-COMP:9623"/>
        <dbReference type="Rhea" id="RHEA-COMP:9632"/>
        <dbReference type="Rhea" id="RHEA-COMP:9633"/>
        <dbReference type="Rhea" id="RHEA-COMP:9685"/>
        <dbReference type="ChEBI" id="CHEBI:15378"/>
        <dbReference type="ChEBI" id="CHEBI:16526"/>
        <dbReference type="ChEBI" id="CHEBI:64479"/>
        <dbReference type="ChEBI" id="CHEBI:78449"/>
        <dbReference type="ChEBI" id="CHEBI:78459"/>
        <dbReference type="ChEBI" id="CHEBI:78460"/>
    </reaction>
    <physiologicalReaction direction="left-to-right" evidence="21">
        <dbReference type="Rhea" id="RHEA:41837"/>
    </physiologicalReaction>
</comment>
<dbReference type="Pfam" id="PF08240">
    <property type="entry name" value="ADH_N"/>
    <property type="match status" value="1"/>
</dbReference>
<dbReference type="InterPro" id="IPR013154">
    <property type="entry name" value="ADH-like_N"/>
</dbReference>
<protein>
    <submittedName>
        <fullName evidence="55">6-deoxyerythronolide-B synthase EryA1</fullName>
    </submittedName>
</protein>
<dbReference type="Pfam" id="PF08719">
    <property type="entry name" value="NADAR"/>
    <property type="match status" value="1"/>
</dbReference>
<evidence type="ECO:0000256" key="44">
    <source>
        <dbReference type="ARBA" id="ARBA00049263"/>
    </source>
</evidence>
<comment type="catalytic activity">
    <reaction evidence="45">
        <text>3-oxohexadecanoyl-[ACP] + NADPH + H(+) = (3R)-hydroxyhexadecanoyl-[ACP] + NADP(+)</text>
        <dbReference type="Rhea" id="RHEA:41904"/>
        <dbReference type="Rhea" id="RHEA-COMP:9649"/>
        <dbReference type="Rhea" id="RHEA-COMP:9650"/>
        <dbReference type="ChEBI" id="CHEBI:15378"/>
        <dbReference type="ChEBI" id="CHEBI:57783"/>
        <dbReference type="ChEBI" id="CHEBI:58349"/>
        <dbReference type="ChEBI" id="CHEBI:78478"/>
        <dbReference type="ChEBI" id="CHEBI:78480"/>
    </reaction>
    <physiologicalReaction direction="left-to-right" evidence="45">
        <dbReference type="Rhea" id="RHEA:41905"/>
    </physiologicalReaction>
</comment>
<feature type="region of interest" description="Disordered" evidence="51">
    <location>
        <begin position="1003"/>
        <end position="1025"/>
    </location>
</feature>
<evidence type="ECO:0000256" key="48">
    <source>
        <dbReference type="ARBA" id="ARBA00049521"/>
    </source>
</evidence>
<comment type="catalytic activity">
    <reaction evidence="30">
        <text>acetyl-[ACP] + malonyl-[ACP] + H(+) = 3-oxobutanoyl-[ACP] + holo-[ACP] + CO2</text>
        <dbReference type="Rhea" id="RHEA:41800"/>
        <dbReference type="Rhea" id="RHEA-COMP:9621"/>
        <dbReference type="Rhea" id="RHEA-COMP:9623"/>
        <dbReference type="Rhea" id="RHEA-COMP:9625"/>
        <dbReference type="Rhea" id="RHEA-COMP:9685"/>
        <dbReference type="ChEBI" id="CHEBI:15378"/>
        <dbReference type="ChEBI" id="CHEBI:16526"/>
        <dbReference type="ChEBI" id="CHEBI:64479"/>
        <dbReference type="ChEBI" id="CHEBI:78446"/>
        <dbReference type="ChEBI" id="CHEBI:78449"/>
        <dbReference type="ChEBI" id="CHEBI:78450"/>
    </reaction>
    <physiologicalReaction direction="left-to-right" evidence="30">
        <dbReference type="Rhea" id="RHEA:41801"/>
    </physiologicalReaction>
</comment>
<keyword evidence="56" id="KW-1185">Reference proteome</keyword>
<comment type="catalytic activity">
    <reaction evidence="36">
        <text>3-oxohexanoyl-[ACP] + NADPH + H(+) = (3R)-hydroxyhexanoyl-[ACP] + NADP(+)</text>
        <dbReference type="Rhea" id="RHEA:41824"/>
        <dbReference type="Rhea" id="RHEA-COMP:9629"/>
        <dbReference type="Rhea" id="RHEA-COMP:9630"/>
        <dbReference type="ChEBI" id="CHEBI:15378"/>
        <dbReference type="ChEBI" id="CHEBI:57783"/>
        <dbReference type="ChEBI" id="CHEBI:58349"/>
        <dbReference type="ChEBI" id="CHEBI:78456"/>
        <dbReference type="ChEBI" id="CHEBI:78457"/>
    </reaction>
    <physiologicalReaction direction="left-to-right" evidence="36">
        <dbReference type="Rhea" id="RHEA:41825"/>
    </physiologicalReaction>
</comment>
<dbReference type="InterPro" id="IPR011032">
    <property type="entry name" value="GroES-like_sf"/>
</dbReference>
<dbReference type="Gene3D" id="3.40.50.720">
    <property type="entry name" value="NAD(P)-binding Rossmann-like Domain"/>
    <property type="match status" value="3"/>
</dbReference>
<dbReference type="SMART" id="SM00822">
    <property type="entry name" value="PKS_KR"/>
    <property type="match status" value="2"/>
</dbReference>
<evidence type="ECO:0000256" key="9">
    <source>
        <dbReference type="ARBA" id="ARBA00023268"/>
    </source>
</evidence>
<keyword evidence="3" id="KW-0597">Phosphoprotein</keyword>
<comment type="catalytic activity">
    <reaction evidence="41">
        <text>(2E)-octadecenoyl-[ACP] + NADPH + H(+) = octadecanoyl-[ACP] + NADP(+)</text>
        <dbReference type="Rhea" id="RHEA:41928"/>
        <dbReference type="Rhea" id="RHEA-COMP:9655"/>
        <dbReference type="Rhea" id="RHEA-COMP:9656"/>
        <dbReference type="ChEBI" id="CHEBI:15378"/>
        <dbReference type="ChEBI" id="CHEBI:57783"/>
        <dbReference type="ChEBI" id="CHEBI:58349"/>
        <dbReference type="ChEBI" id="CHEBI:78489"/>
        <dbReference type="ChEBI" id="CHEBI:78495"/>
    </reaction>
    <physiologicalReaction direction="left-to-right" evidence="41">
        <dbReference type="Rhea" id="RHEA:41929"/>
    </physiologicalReaction>
</comment>
<evidence type="ECO:0000256" key="45">
    <source>
        <dbReference type="ARBA" id="ARBA00049414"/>
    </source>
</evidence>
<dbReference type="InterPro" id="IPR000873">
    <property type="entry name" value="AMP-dep_synth/lig_dom"/>
</dbReference>
<dbReference type="SUPFAM" id="SSF50129">
    <property type="entry name" value="GroES-like"/>
    <property type="match status" value="1"/>
</dbReference>
<comment type="catalytic activity">
    <reaction evidence="23">
        <text>3-oxodecanoyl-[ACP] + NADPH + H(+) = (3R)-hydroxydecanoyl-[ACP] + NADP(+)</text>
        <dbReference type="Rhea" id="RHEA:41856"/>
        <dbReference type="Rhea" id="RHEA-COMP:9637"/>
        <dbReference type="Rhea" id="RHEA-COMP:9638"/>
        <dbReference type="ChEBI" id="CHEBI:15378"/>
        <dbReference type="ChEBI" id="CHEBI:57783"/>
        <dbReference type="ChEBI" id="CHEBI:58349"/>
        <dbReference type="ChEBI" id="CHEBI:78464"/>
        <dbReference type="ChEBI" id="CHEBI:78466"/>
    </reaction>
    <physiologicalReaction direction="left-to-right" evidence="23">
        <dbReference type="Rhea" id="RHEA:41857"/>
    </physiologicalReaction>
</comment>
<feature type="region of interest" description="N-terminal hotdog fold" evidence="50">
    <location>
        <begin position="3405"/>
        <end position="3568"/>
    </location>
</feature>
<dbReference type="Gene3D" id="3.40.366.10">
    <property type="entry name" value="Malonyl-Coenzyme A Acyl Carrier Protein, domain 2"/>
    <property type="match status" value="2"/>
</dbReference>
<comment type="function">
    <text evidence="19">Fatty acid synthetase is a multifunctional enzyme that catalyzes the de novo biosynthesis of long-chain saturated fatty acids starting from acetyl-CoA and malonyl-CoA in the presence of NADPH. This multifunctional protein contains 7 catalytic activities and a site for the binding of the prosthetic group 4'-phosphopantetheine of the acyl carrier protein ([ACP]) domain.</text>
</comment>
<dbReference type="SUPFAM" id="SSF52151">
    <property type="entry name" value="FabD/lysophospholipase-like"/>
    <property type="match status" value="2"/>
</dbReference>
<feature type="domain" description="Carrier" evidence="52">
    <location>
        <begin position="4708"/>
        <end position="4784"/>
    </location>
</feature>
<dbReference type="InterPro" id="IPR020845">
    <property type="entry name" value="AMP-binding_CS"/>
</dbReference>
<comment type="catalytic activity">
    <reaction evidence="13">
        <text>(3R)-hydroxydecanoyl-[ACP] = (2E)-decenoyl-[ACP] + H2O</text>
        <dbReference type="Rhea" id="RHEA:41860"/>
        <dbReference type="Rhea" id="RHEA-COMP:9638"/>
        <dbReference type="Rhea" id="RHEA-COMP:9639"/>
        <dbReference type="ChEBI" id="CHEBI:15377"/>
        <dbReference type="ChEBI" id="CHEBI:78466"/>
        <dbReference type="ChEBI" id="CHEBI:78467"/>
    </reaction>
    <physiologicalReaction direction="left-to-right" evidence="13">
        <dbReference type="Rhea" id="RHEA:41861"/>
    </physiologicalReaction>
</comment>
<dbReference type="InterPro" id="IPR036291">
    <property type="entry name" value="NAD(P)-bd_dom_sf"/>
</dbReference>
<comment type="catalytic activity">
    <reaction evidence="49">
        <text>octanoyl-[ACP] + malonyl-[ACP] + H(+) = 3-oxodecanoyl-[ACP] + holo-[ACP] + CO2</text>
        <dbReference type="Rhea" id="RHEA:41852"/>
        <dbReference type="Rhea" id="RHEA-COMP:9623"/>
        <dbReference type="Rhea" id="RHEA-COMP:9636"/>
        <dbReference type="Rhea" id="RHEA-COMP:9637"/>
        <dbReference type="Rhea" id="RHEA-COMP:9685"/>
        <dbReference type="ChEBI" id="CHEBI:15378"/>
        <dbReference type="ChEBI" id="CHEBI:16526"/>
        <dbReference type="ChEBI" id="CHEBI:64479"/>
        <dbReference type="ChEBI" id="CHEBI:78449"/>
        <dbReference type="ChEBI" id="CHEBI:78463"/>
        <dbReference type="ChEBI" id="CHEBI:78464"/>
    </reaction>
    <physiologicalReaction direction="left-to-right" evidence="49">
        <dbReference type="Rhea" id="RHEA:41853"/>
    </physiologicalReaction>
</comment>
<feature type="region of interest" description="C-terminal hotdog fold" evidence="50">
    <location>
        <begin position="3593"/>
        <end position="3739"/>
    </location>
</feature>
<feature type="active site" description="Proton acceptor; for dehydratase activity" evidence="50">
    <location>
        <position position="3438"/>
    </location>
</feature>
<comment type="caution">
    <text evidence="55">The sequence shown here is derived from an EMBL/GenBank/DDBJ whole genome shotgun (WGS) entry which is preliminary data.</text>
</comment>
<evidence type="ECO:0000256" key="25">
    <source>
        <dbReference type="ARBA" id="ARBA00047500"/>
    </source>
</evidence>
<evidence type="ECO:0000256" key="16">
    <source>
        <dbReference type="ARBA" id="ARBA00023399"/>
    </source>
</evidence>
<dbReference type="InterPro" id="IPR029058">
    <property type="entry name" value="AB_hydrolase_fold"/>
</dbReference>
<dbReference type="InterPro" id="IPR001031">
    <property type="entry name" value="Thioesterase"/>
</dbReference>
<dbReference type="PROSITE" id="PS52004">
    <property type="entry name" value="KS3_2"/>
    <property type="match status" value="2"/>
</dbReference>
<dbReference type="Gene3D" id="3.40.47.10">
    <property type="match status" value="3"/>
</dbReference>
<dbReference type="SMART" id="SM00826">
    <property type="entry name" value="PKS_DH"/>
    <property type="match status" value="1"/>
</dbReference>
<evidence type="ECO:0000256" key="14">
    <source>
        <dbReference type="ARBA" id="ARBA00023394"/>
    </source>
</evidence>
<dbReference type="InterPro" id="IPR040097">
    <property type="entry name" value="FAAL/FAAC"/>
</dbReference>
<dbReference type="InterPro" id="IPR042099">
    <property type="entry name" value="ANL_N_sf"/>
</dbReference>
<reference evidence="55" key="1">
    <citation type="journal article" date="2022" name="bioRxiv">
        <title>Genomics of Preaxostyla Flagellates Illuminates Evolutionary Transitions and the Path Towards Mitochondrial Loss.</title>
        <authorList>
            <person name="Novak L.V.F."/>
            <person name="Treitli S.C."/>
            <person name="Pyrih J."/>
            <person name="Halakuc P."/>
            <person name="Pipaliya S.V."/>
            <person name="Vacek V."/>
            <person name="Brzon O."/>
            <person name="Soukal P."/>
            <person name="Eme L."/>
            <person name="Dacks J.B."/>
            <person name="Karnkowska A."/>
            <person name="Elias M."/>
            <person name="Hampl V."/>
        </authorList>
    </citation>
    <scope>NUCLEOTIDE SEQUENCE</scope>
    <source>
        <strain evidence="55">RCP-MX</strain>
    </source>
</reference>
<comment type="catalytic activity">
    <reaction evidence="48">
        <text>(2E)-decenoyl-[ACP] + NADPH + H(+) = decanoyl-[ACP] + NADP(+)</text>
        <dbReference type="Rhea" id="RHEA:41864"/>
        <dbReference type="Rhea" id="RHEA-COMP:9639"/>
        <dbReference type="Rhea" id="RHEA-COMP:9640"/>
        <dbReference type="ChEBI" id="CHEBI:15378"/>
        <dbReference type="ChEBI" id="CHEBI:57783"/>
        <dbReference type="ChEBI" id="CHEBI:58349"/>
        <dbReference type="ChEBI" id="CHEBI:78467"/>
        <dbReference type="ChEBI" id="CHEBI:78468"/>
    </reaction>
    <physiologicalReaction direction="left-to-right" evidence="48">
        <dbReference type="Rhea" id="RHEA:41865"/>
    </physiologicalReaction>
</comment>
<dbReference type="Pfam" id="PF21089">
    <property type="entry name" value="PKS_DH_N"/>
    <property type="match status" value="1"/>
</dbReference>
<dbReference type="SMART" id="SM00825">
    <property type="entry name" value="PKS_KS"/>
    <property type="match status" value="2"/>
</dbReference>
<dbReference type="SUPFAM" id="SSF51735">
    <property type="entry name" value="NAD(P)-binding Rossmann-fold domains"/>
    <property type="match status" value="5"/>
</dbReference>
<dbReference type="InterPro" id="IPR045851">
    <property type="entry name" value="AMP-bd_C_sf"/>
</dbReference>
<evidence type="ECO:0000256" key="35">
    <source>
        <dbReference type="ARBA" id="ARBA00048506"/>
    </source>
</evidence>
<dbReference type="InterPro" id="IPR018201">
    <property type="entry name" value="Ketoacyl_synth_AS"/>
</dbReference>
<dbReference type="InterPro" id="IPR020843">
    <property type="entry name" value="ER"/>
</dbReference>
<dbReference type="CDD" id="cd00833">
    <property type="entry name" value="PKS"/>
    <property type="match status" value="2"/>
</dbReference>
<dbReference type="InterPro" id="IPR009081">
    <property type="entry name" value="PP-bd_ACP"/>
</dbReference>
<comment type="catalytic activity">
    <reaction evidence="14">
        <text>a (3R)-hydroxyacyl-[ACP] = a (2E)-enoyl-[ACP] + H2O</text>
        <dbReference type="Rhea" id="RHEA:13097"/>
        <dbReference type="Rhea" id="RHEA-COMP:9925"/>
        <dbReference type="Rhea" id="RHEA-COMP:9945"/>
        <dbReference type="ChEBI" id="CHEBI:15377"/>
        <dbReference type="ChEBI" id="CHEBI:78784"/>
        <dbReference type="ChEBI" id="CHEBI:78827"/>
        <dbReference type="EC" id="4.2.1.59"/>
    </reaction>
    <physiologicalReaction direction="left-to-right" evidence="14">
        <dbReference type="Rhea" id="RHEA:13098"/>
    </physiologicalReaction>
</comment>
<dbReference type="Pfam" id="PF02801">
    <property type="entry name" value="Ketoacyl-synt_C"/>
    <property type="match status" value="2"/>
</dbReference>
<evidence type="ECO:0000256" key="23">
    <source>
        <dbReference type="ARBA" id="ARBA00047440"/>
    </source>
</evidence>
<comment type="catalytic activity">
    <reaction evidence="46">
        <text>3-oxooctanoyl-[ACP] + NADPH + H(+) = (3R)-hydroxyoctanoyl-[ACP] + NADP(+)</text>
        <dbReference type="Rhea" id="RHEA:41840"/>
        <dbReference type="Rhea" id="RHEA-COMP:9633"/>
        <dbReference type="Rhea" id="RHEA-COMP:9634"/>
        <dbReference type="ChEBI" id="CHEBI:15378"/>
        <dbReference type="ChEBI" id="CHEBI:57783"/>
        <dbReference type="ChEBI" id="CHEBI:58349"/>
        <dbReference type="ChEBI" id="CHEBI:78460"/>
        <dbReference type="ChEBI" id="CHEBI:78461"/>
    </reaction>
    <physiologicalReaction direction="left-to-right" evidence="46">
        <dbReference type="Rhea" id="RHEA:41841"/>
    </physiologicalReaction>
</comment>
<comment type="catalytic activity">
    <reaction evidence="40">
        <text>3-oxotetradecanoyl-[ACP] + NADPH + H(+) = (3R)-hydroxytetradecanoyl-[ACP] + NADP(+)</text>
        <dbReference type="Rhea" id="RHEA:41888"/>
        <dbReference type="Rhea" id="RHEA-COMP:9645"/>
        <dbReference type="Rhea" id="RHEA-COMP:9646"/>
        <dbReference type="ChEBI" id="CHEBI:15378"/>
        <dbReference type="ChEBI" id="CHEBI:57783"/>
        <dbReference type="ChEBI" id="CHEBI:58349"/>
        <dbReference type="ChEBI" id="CHEBI:78473"/>
        <dbReference type="ChEBI" id="CHEBI:78474"/>
    </reaction>
    <physiologicalReaction direction="left-to-right" evidence="40">
        <dbReference type="Rhea" id="RHEA:41889"/>
    </physiologicalReaction>
</comment>
<feature type="domain" description="Ketosynthase family 3 (KS3)" evidence="53">
    <location>
        <begin position="737"/>
        <end position="1259"/>
    </location>
</feature>
<evidence type="ECO:0000256" key="46">
    <source>
        <dbReference type="ARBA" id="ARBA00049422"/>
    </source>
</evidence>
<dbReference type="PANTHER" id="PTHR43775">
    <property type="entry name" value="FATTY ACID SYNTHASE"/>
    <property type="match status" value="1"/>
</dbReference>
<dbReference type="InterPro" id="IPR013968">
    <property type="entry name" value="PKS_KR"/>
</dbReference>
<evidence type="ECO:0000256" key="17">
    <source>
        <dbReference type="ARBA" id="ARBA00023401"/>
    </source>
</evidence>
<dbReference type="Gene3D" id="3.30.70.3290">
    <property type="match status" value="2"/>
</dbReference>
<feature type="compositionally biased region" description="Pro residues" evidence="51">
    <location>
        <begin position="606"/>
        <end position="626"/>
    </location>
</feature>
<dbReference type="Gene3D" id="3.40.50.12780">
    <property type="entry name" value="N-terminal domain of ligase-like"/>
    <property type="match status" value="1"/>
</dbReference>
<keyword evidence="9" id="KW-0511">Multifunctional enzyme</keyword>
<evidence type="ECO:0000256" key="36">
    <source>
        <dbReference type="ARBA" id="ARBA00048571"/>
    </source>
</evidence>
<dbReference type="Pfam" id="PF13602">
    <property type="entry name" value="ADH_zinc_N_2"/>
    <property type="match status" value="1"/>
</dbReference>
<evidence type="ECO:0000256" key="33">
    <source>
        <dbReference type="ARBA" id="ARBA00048289"/>
    </source>
</evidence>
<dbReference type="Gene3D" id="1.10.1200.10">
    <property type="entry name" value="ACP-like"/>
    <property type="match status" value="3"/>
</dbReference>
<keyword evidence="2" id="KW-0596">Phosphopantetheine</keyword>
<dbReference type="SUPFAM" id="SSF55048">
    <property type="entry name" value="Probable ACP-binding domain of malonyl-CoA ACP transacylase"/>
    <property type="match status" value="2"/>
</dbReference>
<evidence type="ECO:0000313" key="55">
    <source>
        <dbReference type="EMBL" id="KAJ4461522.1"/>
    </source>
</evidence>
<comment type="catalytic activity">
    <reaction evidence="17">
        <text>(3R)-hydroxyhexadecanoyl-[ACP] = (2E)-hexadecenoyl-[ACP] + H2O</text>
        <dbReference type="Rhea" id="RHEA:41908"/>
        <dbReference type="Rhea" id="RHEA-COMP:9650"/>
        <dbReference type="Rhea" id="RHEA-COMP:9651"/>
        <dbReference type="ChEBI" id="CHEBI:15377"/>
        <dbReference type="ChEBI" id="CHEBI:78480"/>
        <dbReference type="ChEBI" id="CHEBI:78481"/>
    </reaction>
    <physiologicalReaction direction="left-to-right" evidence="17">
        <dbReference type="Rhea" id="RHEA:41909"/>
    </physiologicalReaction>
</comment>
<dbReference type="InterPro" id="IPR020806">
    <property type="entry name" value="PKS_PP-bd"/>
</dbReference>
<comment type="catalytic activity">
    <reaction evidence="26">
        <text>dodecanoyl-[ACP] + malonyl-[ACP] + H(+) = 3-oxotetradecanoyl-[ACP] + holo-[ACP] + CO2</text>
        <dbReference type="Rhea" id="RHEA:41884"/>
        <dbReference type="Rhea" id="RHEA-COMP:9623"/>
        <dbReference type="Rhea" id="RHEA-COMP:9644"/>
        <dbReference type="Rhea" id="RHEA-COMP:9645"/>
        <dbReference type="Rhea" id="RHEA-COMP:9685"/>
        <dbReference type="ChEBI" id="CHEBI:15378"/>
        <dbReference type="ChEBI" id="CHEBI:16526"/>
        <dbReference type="ChEBI" id="CHEBI:64479"/>
        <dbReference type="ChEBI" id="CHEBI:65264"/>
        <dbReference type="ChEBI" id="CHEBI:78449"/>
        <dbReference type="ChEBI" id="CHEBI:78473"/>
    </reaction>
    <physiologicalReaction direction="left-to-right" evidence="26">
        <dbReference type="Rhea" id="RHEA:41885"/>
    </physiologicalReaction>
</comment>
<dbReference type="Pfam" id="PF00109">
    <property type="entry name" value="ketoacyl-synt"/>
    <property type="match status" value="4"/>
</dbReference>
<dbReference type="Pfam" id="PF00698">
    <property type="entry name" value="Acyl_transf_1"/>
    <property type="match status" value="2"/>
</dbReference>
<evidence type="ECO:0000256" key="47">
    <source>
        <dbReference type="ARBA" id="ARBA00049449"/>
    </source>
</evidence>
<evidence type="ECO:0000256" key="21">
    <source>
        <dbReference type="ARBA" id="ARBA00047394"/>
    </source>
</evidence>
<keyword evidence="8" id="KW-0456">Lyase</keyword>
<evidence type="ECO:0000256" key="18">
    <source>
        <dbReference type="ARBA" id="ARBA00023402"/>
    </source>
</evidence>
<dbReference type="InterPro" id="IPR016036">
    <property type="entry name" value="Malonyl_transacylase_ACP-bd"/>
</dbReference>
<dbReference type="InterPro" id="IPR036736">
    <property type="entry name" value="ACP-like_sf"/>
</dbReference>
<dbReference type="InterPro" id="IPR050091">
    <property type="entry name" value="PKS_NRPS_Biosynth_Enz"/>
</dbReference>
<comment type="catalytic activity">
    <reaction evidence="29">
        <text>3-oxobutanoyl-[ACP] + NADPH + H(+) = (3R)-hydroxybutanoyl-[ACP] + NADP(+)</text>
        <dbReference type="Rhea" id="RHEA:41804"/>
        <dbReference type="Rhea" id="RHEA-COMP:9625"/>
        <dbReference type="Rhea" id="RHEA-COMP:9626"/>
        <dbReference type="ChEBI" id="CHEBI:15378"/>
        <dbReference type="ChEBI" id="CHEBI:57783"/>
        <dbReference type="ChEBI" id="CHEBI:58349"/>
        <dbReference type="ChEBI" id="CHEBI:78450"/>
        <dbReference type="ChEBI" id="CHEBI:78451"/>
    </reaction>
    <physiologicalReaction direction="left-to-right" evidence="29">
        <dbReference type="Rhea" id="RHEA:41805"/>
    </physiologicalReaction>
</comment>
<evidence type="ECO:0000256" key="30">
    <source>
        <dbReference type="ARBA" id="ARBA00047961"/>
    </source>
</evidence>
<comment type="catalytic activity">
    <reaction evidence="44">
        <text>3-oxododecanoyl-[ACP] + NADPH + H(+) = (3R)-hydroxydodecanoyl-[ACP] + NADP(+)</text>
        <dbReference type="Rhea" id="RHEA:41872"/>
        <dbReference type="Rhea" id="RHEA-COMP:9641"/>
        <dbReference type="Rhea" id="RHEA-COMP:9642"/>
        <dbReference type="ChEBI" id="CHEBI:15378"/>
        <dbReference type="ChEBI" id="CHEBI:57783"/>
        <dbReference type="ChEBI" id="CHEBI:58349"/>
        <dbReference type="ChEBI" id="CHEBI:78469"/>
        <dbReference type="ChEBI" id="CHEBI:78470"/>
    </reaction>
    <physiologicalReaction direction="left-to-right" evidence="44">
        <dbReference type="Rhea" id="RHEA:41873"/>
    </physiologicalReaction>
</comment>
<dbReference type="Pfam" id="PF00501">
    <property type="entry name" value="AMP-binding"/>
    <property type="match status" value="1"/>
</dbReference>
<proteinExistence type="predicted"/>
<dbReference type="SMART" id="SM01294">
    <property type="entry name" value="PKS_PP_betabranch"/>
    <property type="match status" value="1"/>
</dbReference>
<comment type="catalytic activity">
    <reaction evidence="47">
        <text>butanoyl-[ACP] + malonyl-[ACP] + H(+) = 3-oxohexanoyl-[ACP] + holo-[ACP] + CO2</text>
        <dbReference type="Rhea" id="RHEA:41820"/>
        <dbReference type="Rhea" id="RHEA-COMP:9623"/>
        <dbReference type="Rhea" id="RHEA-COMP:9628"/>
        <dbReference type="Rhea" id="RHEA-COMP:9629"/>
        <dbReference type="Rhea" id="RHEA-COMP:9685"/>
        <dbReference type="ChEBI" id="CHEBI:15378"/>
        <dbReference type="ChEBI" id="CHEBI:16526"/>
        <dbReference type="ChEBI" id="CHEBI:64479"/>
        <dbReference type="ChEBI" id="CHEBI:78449"/>
        <dbReference type="ChEBI" id="CHEBI:78454"/>
        <dbReference type="ChEBI" id="CHEBI:78456"/>
    </reaction>
    <physiologicalReaction direction="left-to-right" evidence="47">
        <dbReference type="Rhea" id="RHEA:41821"/>
    </physiologicalReaction>
</comment>
<dbReference type="InterPro" id="IPR012816">
    <property type="entry name" value="NADAR"/>
</dbReference>
<evidence type="ECO:0000256" key="13">
    <source>
        <dbReference type="ARBA" id="ARBA00023388"/>
    </source>
</evidence>
<dbReference type="InterPro" id="IPR014030">
    <property type="entry name" value="Ketoacyl_synth_N"/>
</dbReference>
<evidence type="ECO:0000256" key="49">
    <source>
        <dbReference type="ARBA" id="ARBA00049533"/>
    </source>
</evidence>
<dbReference type="PROSITE" id="PS00606">
    <property type="entry name" value="KS3_1"/>
    <property type="match status" value="1"/>
</dbReference>
<comment type="catalytic activity">
    <reaction evidence="20">
        <text>3-oxooctadecanoyl-[ACP] + NADPH + H(+) = (3R)-hydroxyoctadecanoyl-[ACP] + NADP(+)</text>
        <dbReference type="Rhea" id="RHEA:41920"/>
        <dbReference type="Rhea" id="RHEA-COMP:9653"/>
        <dbReference type="Rhea" id="RHEA-COMP:9654"/>
        <dbReference type="ChEBI" id="CHEBI:15378"/>
        <dbReference type="ChEBI" id="CHEBI:57783"/>
        <dbReference type="ChEBI" id="CHEBI:58349"/>
        <dbReference type="ChEBI" id="CHEBI:78487"/>
        <dbReference type="ChEBI" id="CHEBI:78488"/>
    </reaction>
    <physiologicalReaction direction="left-to-right" evidence="20">
        <dbReference type="Rhea" id="RHEA:41921"/>
    </physiologicalReaction>
</comment>
<comment type="catalytic activity">
    <reaction evidence="16">
        <text>(3R)-hydroxyoctadecanoyl-[ACP] = (2E)-octadecenoyl-[ACP] + H2O</text>
        <dbReference type="Rhea" id="RHEA:41924"/>
        <dbReference type="Rhea" id="RHEA-COMP:9654"/>
        <dbReference type="Rhea" id="RHEA-COMP:9655"/>
        <dbReference type="ChEBI" id="CHEBI:15377"/>
        <dbReference type="ChEBI" id="CHEBI:78488"/>
        <dbReference type="ChEBI" id="CHEBI:78489"/>
    </reaction>
    <physiologicalReaction direction="left-to-right" evidence="16">
        <dbReference type="Rhea" id="RHEA:41925"/>
    </physiologicalReaction>
</comment>